<accession>A0AAD9RQ57</accession>
<organism evidence="1 2">
    <name type="scientific">Odynerus spinipes</name>
    <dbReference type="NCBI Taxonomy" id="1348599"/>
    <lineage>
        <taxon>Eukaryota</taxon>
        <taxon>Metazoa</taxon>
        <taxon>Ecdysozoa</taxon>
        <taxon>Arthropoda</taxon>
        <taxon>Hexapoda</taxon>
        <taxon>Insecta</taxon>
        <taxon>Pterygota</taxon>
        <taxon>Neoptera</taxon>
        <taxon>Endopterygota</taxon>
        <taxon>Hymenoptera</taxon>
        <taxon>Apocrita</taxon>
        <taxon>Aculeata</taxon>
        <taxon>Vespoidea</taxon>
        <taxon>Vespidae</taxon>
        <taxon>Eumeninae</taxon>
        <taxon>Odynerus</taxon>
    </lineage>
</organism>
<keyword evidence="2" id="KW-1185">Reference proteome</keyword>
<gene>
    <name evidence="1" type="ORF">KPH14_009732</name>
</gene>
<dbReference type="Proteomes" id="UP001258017">
    <property type="component" value="Unassembled WGS sequence"/>
</dbReference>
<name>A0AAD9RQ57_9HYME</name>
<proteinExistence type="predicted"/>
<reference evidence="1" key="2">
    <citation type="journal article" date="2023" name="Commun. Biol.">
        <title>Intrasexual cuticular hydrocarbon dimorphism in a wasp sheds light on hydrocarbon biosynthesis genes in Hymenoptera.</title>
        <authorList>
            <person name="Moris V.C."/>
            <person name="Podsiadlowski L."/>
            <person name="Martin S."/>
            <person name="Oeyen J.P."/>
            <person name="Donath A."/>
            <person name="Petersen M."/>
            <person name="Wilbrandt J."/>
            <person name="Misof B."/>
            <person name="Liedtke D."/>
            <person name="Thamm M."/>
            <person name="Scheiner R."/>
            <person name="Schmitt T."/>
            <person name="Niehuis O."/>
        </authorList>
    </citation>
    <scope>NUCLEOTIDE SEQUENCE</scope>
    <source>
        <strain evidence="1">GBR_01_08_01A</strain>
    </source>
</reference>
<evidence type="ECO:0000313" key="2">
    <source>
        <dbReference type="Proteomes" id="UP001258017"/>
    </source>
</evidence>
<comment type="caution">
    <text evidence="1">The sequence shown here is derived from an EMBL/GenBank/DDBJ whole genome shotgun (WGS) entry which is preliminary data.</text>
</comment>
<protein>
    <submittedName>
        <fullName evidence="1">Uncharacterized protein</fullName>
    </submittedName>
</protein>
<dbReference type="EMBL" id="JAIFRP010000030">
    <property type="protein sequence ID" value="KAK2583839.1"/>
    <property type="molecule type" value="Genomic_DNA"/>
</dbReference>
<sequence length="125" mass="13395">MAGWSMCSSLSSVGSLQLMVPRMVASMVAAIEGAWKIVDAAAATGREEGRGVEALVEKEAKELEAVHEASRLNPALLSHHANSTIDIGLLNEEYRFESSSLGSSSCDKKLLLLGKSDVIARLKFY</sequence>
<dbReference type="AlphaFoldDB" id="A0AAD9RQ57"/>
<evidence type="ECO:0000313" key="1">
    <source>
        <dbReference type="EMBL" id="KAK2583839.1"/>
    </source>
</evidence>
<reference evidence="1" key="1">
    <citation type="submission" date="2021-08" db="EMBL/GenBank/DDBJ databases">
        <authorList>
            <person name="Misof B."/>
            <person name="Oliver O."/>
            <person name="Podsiadlowski L."/>
            <person name="Donath A."/>
            <person name="Peters R."/>
            <person name="Mayer C."/>
            <person name="Rust J."/>
            <person name="Gunkel S."/>
            <person name="Lesny P."/>
            <person name="Martin S."/>
            <person name="Oeyen J.P."/>
            <person name="Petersen M."/>
            <person name="Panagiotis P."/>
            <person name="Wilbrandt J."/>
            <person name="Tanja T."/>
        </authorList>
    </citation>
    <scope>NUCLEOTIDE SEQUENCE</scope>
    <source>
        <strain evidence="1">GBR_01_08_01A</strain>
        <tissue evidence="1">Thorax + abdomen</tissue>
    </source>
</reference>